<dbReference type="InterPro" id="IPR040976">
    <property type="entry name" value="Pkinase_fungal"/>
</dbReference>
<gene>
    <name evidence="4" type="ORF">FB45DRAFT_818918</name>
    <name evidence="3" type="ORF">FB45DRAFT_842477</name>
</gene>
<dbReference type="PROSITE" id="PS50011">
    <property type="entry name" value="PROTEIN_KINASE_DOM"/>
    <property type="match status" value="1"/>
</dbReference>
<feature type="region of interest" description="Disordered" evidence="1">
    <location>
        <begin position="1"/>
        <end position="31"/>
    </location>
</feature>
<accession>A0AAD7G1I0</accession>
<reference evidence="4" key="1">
    <citation type="submission" date="2023-03" db="EMBL/GenBank/DDBJ databases">
        <title>Massive genome expansion in bonnet fungi (Mycena s.s.) driven by repeated elements and novel gene families across ecological guilds.</title>
        <authorList>
            <consortium name="Lawrence Berkeley National Laboratory"/>
            <person name="Harder C.B."/>
            <person name="Miyauchi S."/>
            <person name="Viragh M."/>
            <person name="Kuo A."/>
            <person name="Thoen E."/>
            <person name="Andreopoulos B."/>
            <person name="Lu D."/>
            <person name="Skrede I."/>
            <person name="Drula E."/>
            <person name="Henrissat B."/>
            <person name="Morin E."/>
            <person name="Kohler A."/>
            <person name="Barry K."/>
            <person name="LaButti K."/>
            <person name="Morin E."/>
            <person name="Salamov A."/>
            <person name="Lipzen A."/>
            <person name="Mereny Z."/>
            <person name="Hegedus B."/>
            <person name="Baldrian P."/>
            <person name="Stursova M."/>
            <person name="Weitz H."/>
            <person name="Taylor A."/>
            <person name="Grigoriev I.V."/>
            <person name="Nagy L.G."/>
            <person name="Martin F."/>
            <person name="Kauserud H."/>
        </authorList>
    </citation>
    <scope>NUCLEOTIDE SEQUENCE</scope>
    <source>
        <strain evidence="4">9284</strain>
    </source>
</reference>
<dbReference type="InterPro" id="IPR000719">
    <property type="entry name" value="Prot_kinase_dom"/>
</dbReference>
<dbReference type="EMBL" id="JARKIF010000027">
    <property type="protein sequence ID" value="KAJ7613919.1"/>
    <property type="molecule type" value="Genomic_DNA"/>
</dbReference>
<dbReference type="Proteomes" id="UP001221142">
    <property type="component" value="Unassembled WGS sequence"/>
</dbReference>
<dbReference type="GO" id="GO:0005524">
    <property type="term" value="F:ATP binding"/>
    <property type="evidence" value="ECO:0007669"/>
    <property type="project" value="InterPro"/>
</dbReference>
<dbReference type="Gene3D" id="1.10.510.10">
    <property type="entry name" value="Transferase(Phosphotransferase) domain 1"/>
    <property type="match status" value="1"/>
</dbReference>
<feature type="compositionally biased region" description="Low complexity" evidence="1">
    <location>
        <begin position="191"/>
        <end position="203"/>
    </location>
</feature>
<comment type="caution">
    <text evidence="4">The sequence shown here is derived from an EMBL/GenBank/DDBJ whole genome shotgun (WGS) entry which is preliminary data.</text>
</comment>
<organism evidence="4 5">
    <name type="scientific">Roridomyces roridus</name>
    <dbReference type="NCBI Taxonomy" id="1738132"/>
    <lineage>
        <taxon>Eukaryota</taxon>
        <taxon>Fungi</taxon>
        <taxon>Dikarya</taxon>
        <taxon>Basidiomycota</taxon>
        <taxon>Agaricomycotina</taxon>
        <taxon>Agaricomycetes</taxon>
        <taxon>Agaricomycetidae</taxon>
        <taxon>Agaricales</taxon>
        <taxon>Marasmiineae</taxon>
        <taxon>Mycenaceae</taxon>
        <taxon>Roridomyces</taxon>
    </lineage>
</organism>
<feature type="domain" description="Protein kinase" evidence="2">
    <location>
        <begin position="376"/>
        <end position="699"/>
    </location>
</feature>
<dbReference type="AlphaFoldDB" id="A0AAD7G1I0"/>
<proteinExistence type="predicted"/>
<dbReference type="PANTHER" id="PTHR38248">
    <property type="entry name" value="FUNK1 6"/>
    <property type="match status" value="1"/>
</dbReference>
<dbReference type="Pfam" id="PF17667">
    <property type="entry name" value="Pkinase_fungal"/>
    <property type="match status" value="1"/>
</dbReference>
<dbReference type="InterPro" id="IPR011009">
    <property type="entry name" value="Kinase-like_dom_sf"/>
</dbReference>
<evidence type="ECO:0000313" key="4">
    <source>
        <dbReference type="EMBL" id="KAJ7649797.1"/>
    </source>
</evidence>
<protein>
    <recommendedName>
        <fullName evidence="2">Protein kinase domain-containing protein</fullName>
    </recommendedName>
</protein>
<evidence type="ECO:0000313" key="5">
    <source>
        <dbReference type="Proteomes" id="UP001221142"/>
    </source>
</evidence>
<keyword evidence="5" id="KW-1185">Reference proteome</keyword>
<evidence type="ECO:0000313" key="3">
    <source>
        <dbReference type="EMBL" id="KAJ7613919.1"/>
    </source>
</evidence>
<dbReference type="EMBL" id="JARKIF010000001">
    <property type="protein sequence ID" value="KAJ7649797.1"/>
    <property type="molecule type" value="Genomic_DNA"/>
</dbReference>
<evidence type="ECO:0000259" key="2">
    <source>
        <dbReference type="PROSITE" id="PS50011"/>
    </source>
</evidence>
<sequence length="699" mass="77891">MTTPPRASATFMHSTPHSKGSASDKNSGQQTTREHYAPFLNHDLASERYVSLEQFLSGLLRPSSPARAAPDHARLTEIANMSDVQEKLDAFKSATEGSGLENRMYEPFVEFVNLCLQKLGLEEFLLCRNDPIILSGSYASRKPDVGEVAASSITDVPDRRGVGAAGRRFQWGEFWAFWEFKPGDLPEFSPSNTSETTATTTKQKANKTEASGSSTGVRKSSRRAEAPPPAQPVVDAELPAAEPPAGNHTPRSLVEKPEIQCAGYALEMLALSRIRHHVFGVLVGGLTMELQYYDRSAIVKSHRLEFTTPDGLVTFLGVLSDLTNSLSTQYPHGLLDSDTPPAPPPNRNTKTAWDDLYRDTKMTFGGWGLNLENILFQSHGLIGRGTVVVRAKVMKSPQRAKRNNGDVVVKWSWVPTTRRKEADFIKMARDAAASKNPDMLKHLPALFCAHEADTSYKIFLEDLDTWYEARQLRIIVQEPLMPLNDEKLSPDKLAKAFKDTFKAYRCVVEYAKLIHRDISTGNLMYRLLDGGDVEGVLNDFDMAKSTVEDASNTSTSRHRTGTKPFMARDLLVEEPPRHLPRHDLESFLYVLAFLVCETKGTLDHWRFLSMEDLKTAKASRLSEGFPSVKPGYEDFATWLPQLEHIFEDGSKRLTAAKRRVVVNAGLKAKGRPPLEEIPMPDEETLDGTVTFDTFFASLV</sequence>
<evidence type="ECO:0000256" key="1">
    <source>
        <dbReference type="SAM" id="MobiDB-lite"/>
    </source>
</evidence>
<dbReference type="GO" id="GO:0004672">
    <property type="term" value="F:protein kinase activity"/>
    <property type="evidence" value="ECO:0007669"/>
    <property type="project" value="InterPro"/>
</dbReference>
<dbReference type="PANTHER" id="PTHR38248:SF2">
    <property type="entry name" value="FUNK1 11"/>
    <property type="match status" value="1"/>
</dbReference>
<dbReference type="SUPFAM" id="SSF56112">
    <property type="entry name" value="Protein kinase-like (PK-like)"/>
    <property type="match status" value="1"/>
</dbReference>
<name>A0AAD7G1I0_9AGAR</name>
<feature type="region of interest" description="Disordered" evidence="1">
    <location>
        <begin position="186"/>
        <end position="234"/>
    </location>
</feature>